<dbReference type="AlphaFoldDB" id="A0A7W8JZX1"/>
<name>A0A7W8JZX1_9DEIO</name>
<evidence type="ECO:0000313" key="2">
    <source>
        <dbReference type="EMBL" id="MBB5365918.1"/>
    </source>
</evidence>
<reference evidence="2 3" key="1">
    <citation type="submission" date="2020-08" db="EMBL/GenBank/DDBJ databases">
        <title>Genomic Encyclopedia of Type Strains, Phase IV (KMG-IV): sequencing the most valuable type-strain genomes for metagenomic binning, comparative biology and taxonomic classification.</title>
        <authorList>
            <person name="Goeker M."/>
        </authorList>
    </citation>
    <scope>NUCLEOTIDE SEQUENCE [LARGE SCALE GENOMIC DNA]</scope>
    <source>
        <strain evidence="2 3">DSM 27939</strain>
    </source>
</reference>
<keyword evidence="3" id="KW-1185">Reference proteome</keyword>
<evidence type="ECO:0000313" key="3">
    <source>
        <dbReference type="Proteomes" id="UP000552709"/>
    </source>
</evidence>
<protein>
    <submittedName>
        <fullName evidence="2">Uncharacterized protein</fullName>
    </submittedName>
</protein>
<dbReference type="RefSeq" id="WP_184137805.1">
    <property type="nucleotide sequence ID" value="NZ_JACHFL010000024.1"/>
</dbReference>
<organism evidence="2 3">
    <name type="scientific">Deinococcus humi</name>
    <dbReference type="NCBI Taxonomy" id="662880"/>
    <lineage>
        <taxon>Bacteria</taxon>
        <taxon>Thermotogati</taxon>
        <taxon>Deinococcota</taxon>
        <taxon>Deinococci</taxon>
        <taxon>Deinococcales</taxon>
        <taxon>Deinococcaceae</taxon>
        <taxon>Deinococcus</taxon>
    </lineage>
</organism>
<dbReference type="EMBL" id="JACHFL010000024">
    <property type="protein sequence ID" value="MBB5365918.1"/>
    <property type="molecule type" value="Genomic_DNA"/>
</dbReference>
<evidence type="ECO:0000256" key="1">
    <source>
        <dbReference type="SAM" id="MobiDB-lite"/>
    </source>
</evidence>
<proteinExistence type="predicted"/>
<sequence length="58" mass="6476">MNDTRQPAFAQWCEIDTSCDVIPEGARAQRQAQIAPLDRLEGHDTEDIPLPLSSQENP</sequence>
<dbReference type="Proteomes" id="UP000552709">
    <property type="component" value="Unassembled WGS sequence"/>
</dbReference>
<gene>
    <name evidence="2" type="ORF">HNQ08_005044</name>
</gene>
<accession>A0A7W8JZX1</accession>
<feature type="region of interest" description="Disordered" evidence="1">
    <location>
        <begin position="34"/>
        <end position="58"/>
    </location>
</feature>
<comment type="caution">
    <text evidence="2">The sequence shown here is derived from an EMBL/GenBank/DDBJ whole genome shotgun (WGS) entry which is preliminary data.</text>
</comment>